<dbReference type="InterPro" id="IPR050578">
    <property type="entry name" value="MARVEL-CKLF_proteins"/>
</dbReference>
<sequence>MRSGEELDGFEGEASSTSMISGASSPYQPTTEPVSQRRGLAGLRCDPDYLRGTLGCLKVAQVVGGRSLPKQGTGWTPVNMTDRAAVRPPVLLFLWDVHRISRLKGLQVDSDHSSGKDREATSQAGLCPHCHCVVATCHQCGHSADYDVSLVGEDEGLETGVSLVGSRGSAVARVGGGGVSCDWQAHTPTPVPCMYTHVCFHSSPQILALIAFICIETIMECSPCEGLYFFEFVSCSAFVVTGVLLILFSLNLHMRIPQINWNLTDLVNTGLSTFFFFIASIVLAALNHRAGAEIAAVVSELSWVKQQPGCVLPSCCVTGGLDEPPGIRVTLRFEDHRQALATGLCPGTKQTRFLQIFGFLATAAYAVNTFLAVQKWRVSLRQQSANDYIRARTESRDVDSRPEIQRLDT</sequence>
<feature type="transmembrane region" description="Helical" evidence="7">
    <location>
        <begin position="227"/>
        <end position="254"/>
    </location>
</feature>
<evidence type="ECO:0000256" key="7">
    <source>
        <dbReference type="SAM" id="Phobius"/>
    </source>
</evidence>
<evidence type="ECO:0000256" key="2">
    <source>
        <dbReference type="ARBA" id="ARBA00022692"/>
    </source>
</evidence>
<feature type="transmembrane region" description="Helical" evidence="7">
    <location>
        <begin position="353"/>
        <end position="373"/>
    </location>
</feature>
<keyword evidence="2 5" id="KW-0812">Transmembrane</keyword>
<dbReference type="PANTHER" id="PTHR22776:SF29">
    <property type="entry name" value="CKLF-LIKE MARVEL TRANSMEMBRANE DOMAIN-CONTAINING PROTEIN 4"/>
    <property type="match status" value="1"/>
</dbReference>
<organism evidence="9 10">
    <name type="scientific">Galemys pyrenaicus</name>
    <name type="common">Iberian desman</name>
    <name type="synonym">Pyrenean desman</name>
    <dbReference type="NCBI Taxonomy" id="202257"/>
    <lineage>
        <taxon>Eukaryota</taxon>
        <taxon>Metazoa</taxon>
        <taxon>Chordata</taxon>
        <taxon>Craniata</taxon>
        <taxon>Vertebrata</taxon>
        <taxon>Euteleostomi</taxon>
        <taxon>Mammalia</taxon>
        <taxon>Eutheria</taxon>
        <taxon>Laurasiatheria</taxon>
        <taxon>Eulipotyphla</taxon>
        <taxon>Talpidae</taxon>
        <taxon>Galemys</taxon>
    </lineage>
</organism>
<dbReference type="Pfam" id="PF01284">
    <property type="entry name" value="MARVEL"/>
    <property type="match status" value="1"/>
</dbReference>
<comment type="subcellular location">
    <subcellularLocation>
        <location evidence="1">Membrane</location>
        <topology evidence="1">Multi-pass membrane protein</topology>
    </subcellularLocation>
</comment>
<dbReference type="InterPro" id="IPR008253">
    <property type="entry name" value="Marvel"/>
</dbReference>
<dbReference type="GO" id="GO:0016020">
    <property type="term" value="C:membrane"/>
    <property type="evidence" value="ECO:0007669"/>
    <property type="project" value="UniProtKB-SubCell"/>
</dbReference>
<evidence type="ECO:0000256" key="4">
    <source>
        <dbReference type="ARBA" id="ARBA00023136"/>
    </source>
</evidence>
<dbReference type="OrthoDB" id="10028364at2759"/>
<feature type="region of interest" description="Disordered" evidence="6">
    <location>
        <begin position="1"/>
        <end position="38"/>
    </location>
</feature>
<evidence type="ECO:0000256" key="3">
    <source>
        <dbReference type="ARBA" id="ARBA00022989"/>
    </source>
</evidence>
<proteinExistence type="predicted"/>
<evidence type="ECO:0000259" key="8">
    <source>
        <dbReference type="PROSITE" id="PS51225"/>
    </source>
</evidence>
<evidence type="ECO:0000256" key="5">
    <source>
        <dbReference type="PROSITE-ProRule" id="PRU00581"/>
    </source>
</evidence>
<comment type="caution">
    <text evidence="9">The sequence shown here is derived from an EMBL/GenBank/DDBJ whole genome shotgun (WGS) entry which is preliminary data.</text>
</comment>
<gene>
    <name evidence="9" type="ORF">J0S82_013882</name>
</gene>
<evidence type="ECO:0000256" key="6">
    <source>
        <dbReference type="SAM" id="MobiDB-lite"/>
    </source>
</evidence>
<evidence type="ECO:0000313" key="9">
    <source>
        <dbReference type="EMBL" id="KAG8521754.1"/>
    </source>
</evidence>
<keyword evidence="10" id="KW-1185">Reference proteome</keyword>
<keyword evidence="3 7" id="KW-1133">Transmembrane helix</keyword>
<evidence type="ECO:0000256" key="1">
    <source>
        <dbReference type="ARBA" id="ARBA00004141"/>
    </source>
</evidence>
<dbReference type="PANTHER" id="PTHR22776">
    <property type="entry name" value="MARVEL-CONTAINING POTENTIAL LIPID RAFT-ASSOCIATED PROTEIN"/>
    <property type="match status" value="1"/>
</dbReference>
<reference evidence="9" key="1">
    <citation type="journal article" date="2021" name="Evol. Appl.">
        <title>The genome of the Pyrenean desman and the effects of bottlenecks and inbreeding on the genomic landscape of an endangered species.</title>
        <authorList>
            <person name="Escoda L."/>
            <person name="Castresana J."/>
        </authorList>
    </citation>
    <scope>NUCLEOTIDE SEQUENCE</scope>
    <source>
        <strain evidence="9">IBE-C5619</strain>
    </source>
</reference>
<feature type="compositionally biased region" description="Low complexity" evidence="6">
    <location>
        <begin position="15"/>
        <end position="25"/>
    </location>
</feature>
<feature type="transmembrane region" description="Helical" evidence="7">
    <location>
        <begin position="266"/>
        <end position="286"/>
    </location>
</feature>
<dbReference type="AlphaFoldDB" id="A0A8J6DV35"/>
<dbReference type="PROSITE" id="PS51225">
    <property type="entry name" value="MARVEL"/>
    <property type="match status" value="1"/>
</dbReference>
<name>A0A8J6DV35_GALPY</name>
<protein>
    <submittedName>
        <fullName evidence="9">CKLF-like MARVEL transmembrane domain-containing protein 4</fullName>
    </submittedName>
</protein>
<dbReference type="EMBL" id="JAGFMF010011458">
    <property type="protein sequence ID" value="KAG8521754.1"/>
    <property type="molecule type" value="Genomic_DNA"/>
</dbReference>
<dbReference type="Proteomes" id="UP000700334">
    <property type="component" value="Unassembled WGS sequence"/>
</dbReference>
<feature type="compositionally biased region" description="Acidic residues" evidence="6">
    <location>
        <begin position="1"/>
        <end position="11"/>
    </location>
</feature>
<feature type="domain" description="MARVEL" evidence="8">
    <location>
        <begin position="192"/>
        <end position="377"/>
    </location>
</feature>
<accession>A0A8J6DV35</accession>
<keyword evidence="4 5" id="KW-0472">Membrane</keyword>
<evidence type="ECO:0000313" key="10">
    <source>
        <dbReference type="Proteomes" id="UP000700334"/>
    </source>
</evidence>